<dbReference type="Pfam" id="PF21445">
    <property type="entry name" value="ADDB_N"/>
    <property type="match status" value="1"/>
</dbReference>
<evidence type="ECO:0000313" key="2">
    <source>
        <dbReference type="EMBL" id="SPZ97264.1"/>
    </source>
</evidence>
<dbReference type="GO" id="GO:0004386">
    <property type="term" value="F:helicase activity"/>
    <property type="evidence" value="ECO:0007669"/>
    <property type="project" value="UniProtKB-KW"/>
</dbReference>
<dbReference type="Proteomes" id="UP000249913">
    <property type="component" value="Unassembled WGS sequence"/>
</dbReference>
<keyword evidence="2" id="KW-0067">ATP-binding</keyword>
<dbReference type="GO" id="GO:0004527">
    <property type="term" value="F:exonuclease activity"/>
    <property type="evidence" value="ECO:0007669"/>
    <property type="project" value="UniProtKB-KW"/>
</dbReference>
<proteinExistence type="predicted"/>
<dbReference type="InterPro" id="IPR049035">
    <property type="entry name" value="ADDB_N"/>
</dbReference>
<evidence type="ECO:0000259" key="1">
    <source>
        <dbReference type="Pfam" id="PF21445"/>
    </source>
</evidence>
<keyword evidence="2" id="KW-0378">Hydrolase</keyword>
<gene>
    <name evidence="2" type="primary">addB_1</name>
    <name evidence="2" type="ORF">NCTC7878_00656</name>
</gene>
<evidence type="ECO:0000313" key="3">
    <source>
        <dbReference type="Proteomes" id="UP000249913"/>
    </source>
</evidence>
<dbReference type="InterPro" id="IPR027417">
    <property type="entry name" value="P-loop_NTPase"/>
</dbReference>
<organism evidence="2 3">
    <name type="scientific">Staphylococcus aureus</name>
    <dbReference type="NCBI Taxonomy" id="1280"/>
    <lineage>
        <taxon>Bacteria</taxon>
        <taxon>Bacillati</taxon>
        <taxon>Bacillota</taxon>
        <taxon>Bacilli</taxon>
        <taxon>Bacillales</taxon>
        <taxon>Staphylococcaceae</taxon>
        <taxon>Staphylococcus</taxon>
    </lineage>
</organism>
<dbReference type="Gene3D" id="3.40.50.300">
    <property type="entry name" value="P-loop containing nucleotide triphosphate hydrolases"/>
    <property type="match status" value="1"/>
</dbReference>
<keyword evidence="2" id="KW-0347">Helicase</keyword>
<reference evidence="2 3" key="1">
    <citation type="submission" date="2018-06" db="EMBL/GenBank/DDBJ databases">
        <authorList>
            <consortium name="Pathogen Informatics"/>
            <person name="Doyle S."/>
        </authorList>
    </citation>
    <scope>NUCLEOTIDE SEQUENCE [LARGE SCALE GENOMIC DNA]</scope>
    <source>
        <strain evidence="2 3">NCTC7878</strain>
    </source>
</reference>
<keyword evidence="2" id="KW-0269">Exonuclease</keyword>
<keyword evidence="2" id="KW-0547">Nucleotide-binding</keyword>
<sequence length="122" mass="13983">MTLHAYLGRAGTGKSTKMLTEIKQKMKADPLGDPIILIAPTQSTFQLEQAFVNDPELNGSLRTEVLHFERLSHRIFQEVGSYSEQKLSKAATEMMIYNIVQEQQKYLNFINHKQNIMDLVKN</sequence>
<protein>
    <submittedName>
        <fullName evidence="2">Helicase-exonuclease AddAB, AddB subunit</fullName>
        <ecNumber evidence="2">3.1.-.-</ecNumber>
    </submittedName>
</protein>
<dbReference type="EMBL" id="UAUX01000004">
    <property type="protein sequence ID" value="SPZ97264.1"/>
    <property type="molecule type" value="Genomic_DNA"/>
</dbReference>
<dbReference type="EC" id="3.1.-.-" evidence="2"/>
<dbReference type="AlphaFoldDB" id="A0A2X2JTD4"/>
<name>A0A2X2JTD4_STAAU</name>
<dbReference type="SUPFAM" id="SSF52540">
    <property type="entry name" value="P-loop containing nucleoside triphosphate hydrolases"/>
    <property type="match status" value="1"/>
</dbReference>
<accession>A0A2X2JTD4</accession>
<keyword evidence="2" id="KW-0540">Nuclease</keyword>
<feature type="domain" description="ATP-dependent helicase/deoxyribonuclease subunit B N-terminal" evidence="1">
    <location>
        <begin position="6"/>
        <end position="113"/>
    </location>
</feature>